<keyword evidence="2" id="KW-1185">Reference proteome</keyword>
<reference evidence="1 2" key="1">
    <citation type="journal article" date="2016" name="PLoS ONE">
        <title>Genomic Characterization of the Novel Aeromonas hydrophila Phage Ahp1 Suggests the Derivation of a New Subgroup from phiKMV-Like Family.</title>
        <authorList>
            <person name="Wang J.B."/>
            <person name="Lin N.T."/>
            <person name="Tseng Y.H."/>
            <person name="Weng S.F."/>
        </authorList>
    </citation>
    <scope>NUCLEOTIDE SEQUENCE [LARGE SCALE GENOMIC DNA]</scope>
</reference>
<accession>A0A1S5Q898</accession>
<dbReference type="Proteomes" id="UP000230040">
    <property type="component" value="Segment"/>
</dbReference>
<sequence length="77" mass="8829">MPKLRNPVRADIFGIYRKFVELEYMAKGQAKRKLRNAGCGPLKCNSTDIWQADDGRTQYGRALYTPGRGWTVHLSKK</sequence>
<organism evidence="1 2">
    <name type="scientific">Aeromonas phage Ahp1</name>
    <dbReference type="NCBI Taxonomy" id="1747286"/>
    <lineage>
        <taxon>Viruses</taxon>
        <taxon>Duplodnaviria</taxon>
        <taxon>Heunggongvirae</taxon>
        <taxon>Uroviricota</taxon>
        <taxon>Caudoviricetes</taxon>
        <taxon>Autographivirales</taxon>
        <taxon>Autonotataviridae</taxon>
        <taxon>Melnykvirinae</taxon>
        <taxon>Ahphunavirus</taxon>
        <taxon>Ahphunavirus Ahp1</taxon>
    </lineage>
</organism>
<proteinExistence type="predicted"/>
<name>A0A1S5Q898_9CAUD</name>
<dbReference type="EMBL" id="KT949345">
    <property type="protein sequence ID" value="ALP47722.1"/>
    <property type="molecule type" value="Genomic_DNA"/>
</dbReference>
<evidence type="ECO:0000313" key="1">
    <source>
        <dbReference type="EMBL" id="ALP47722.1"/>
    </source>
</evidence>
<evidence type="ECO:0000313" key="2">
    <source>
        <dbReference type="Proteomes" id="UP000230040"/>
    </source>
</evidence>
<gene>
    <name evidence="1" type="ORF">Ahp1_03</name>
</gene>
<protein>
    <submittedName>
        <fullName evidence="1">Uncharacterized protein</fullName>
    </submittedName>
</protein>